<dbReference type="Proteomes" id="UP001652625">
    <property type="component" value="Chromosome 11"/>
</dbReference>
<dbReference type="InterPro" id="IPR011989">
    <property type="entry name" value="ARM-like"/>
</dbReference>
<feature type="domain" description="Protein zer-1 homolog-like C-terminal" evidence="2">
    <location>
        <begin position="421"/>
        <end position="777"/>
    </location>
</feature>
<sequence>MVQTQLRSVHDEEYCFYPLPLEESCLFLIAKSFLELTSEINVKEKNEFKKVRSFTQGIKIPDRLAEKLLEVTSSMHPTISNESLKLFSNSYQYNLKHLKLPNIDMRICGTNLLNYSVYKFQSIELTSNNSNFWDITTLLHSFSNSYQTLTSLKLDLHPDVSITSGTIFDFFVKFPNLVSLYYYSPSCSSKNVFTNQNWNSLMTSCPTLQVLHIYFNEVVIDIELNSAIFLKNLSLKSLVLFPLLNSRNILSSSDCIKNFLYLHNLQELDLSVDTEPSESNRIVLGNIDLNDQSFENLLETYVNEFLNIGSIHLKMLKSLDISGIYKLNDNYIKRFIESHKKLVFLGLCMSRSMFCTNGDVTSEYKQLKISGCMLEDQIIVSLLRYTRRPTYIKEVLKGLFHVCSGWRKRKPYILKIVLDIMEKYKQHPQLQMAATACVFHLNKDNADIKTKKLNLVLLSDVARITSSVLSIYINSMQMVKNCLLIICTDEMLHFVKFDHVTMCRLSLKCMVLFQETEDRHITRMAVAILSILACKIPSVEISNLIQEQEMKVLLDIVERRLNDNMIDGTLKFNLNALWNLTDESPITCKLFIDLDGLQKYVRLIETFDDDQMITKVLGLLNNIAEVKSLQCILLLNPQLMKHIRRLVSNNEVQVSYFACGIIANLAINWNKTPHQLDYIETKKVLSEVAQAVKRWGKIDKEIVTYRSFKPFYNILQCHQMQEIQRWAIWAINHVCTLCASQYQDLMSNDYIELIAEIRKNNISDEFITKHCDEIFSALNKDPLKIKKL</sequence>
<dbReference type="RefSeq" id="XP_065666346.1">
    <property type="nucleotide sequence ID" value="XM_065810274.1"/>
</dbReference>
<dbReference type="InterPro" id="IPR055142">
    <property type="entry name" value="ZER1-like_C"/>
</dbReference>
<reference evidence="4" key="1">
    <citation type="submission" date="2025-08" db="UniProtKB">
        <authorList>
            <consortium name="RefSeq"/>
        </authorList>
    </citation>
    <scope>IDENTIFICATION</scope>
</reference>
<name>A0ABM4CWN5_HYDVU</name>
<evidence type="ECO:0000313" key="4">
    <source>
        <dbReference type="RefSeq" id="XP_065666346.1"/>
    </source>
</evidence>
<dbReference type="PANTHER" id="PTHR12904">
    <property type="match status" value="1"/>
</dbReference>
<protein>
    <submittedName>
        <fullName evidence="4">Protein zyg-11 homolog isoform X2</fullName>
    </submittedName>
</protein>
<organism evidence="3 4">
    <name type="scientific">Hydra vulgaris</name>
    <name type="common">Hydra</name>
    <name type="synonym">Hydra attenuata</name>
    <dbReference type="NCBI Taxonomy" id="6087"/>
    <lineage>
        <taxon>Eukaryota</taxon>
        <taxon>Metazoa</taxon>
        <taxon>Cnidaria</taxon>
        <taxon>Hydrozoa</taxon>
        <taxon>Hydroidolina</taxon>
        <taxon>Anthoathecata</taxon>
        <taxon>Aplanulata</taxon>
        <taxon>Hydridae</taxon>
        <taxon>Hydra</taxon>
    </lineage>
</organism>
<evidence type="ECO:0000313" key="3">
    <source>
        <dbReference type="Proteomes" id="UP001652625"/>
    </source>
</evidence>
<dbReference type="SUPFAM" id="SSF48371">
    <property type="entry name" value="ARM repeat"/>
    <property type="match status" value="1"/>
</dbReference>
<dbReference type="GeneID" id="101234934"/>
<accession>A0ABM4CWN5</accession>
<dbReference type="SUPFAM" id="SSF52047">
    <property type="entry name" value="RNI-like"/>
    <property type="match status" value="1"/>
</dbReference>
<keyword evidence="1" id="KW-0833">Ubl conjugation pathway</keyword>
<dbReference type="PANTHER" id="PTHR12904:SF22">
    <property type="entry name" value="ZYG-11 FAMILY MEMBER B, CELL CYCLE REGULATOR"/>
    <property type="match status" value="1"/>
</dbReference>
<dbReference type="Pfam" id="PF22964">
    <property type="entry name" value="ZER1-like_2nd"/>
    <property type="match status" value="1"/>
</dbReference>
<dbReference type="InterPro" id="IPR016024">
    <property type="entry name" value="ARM-type_fold"/>
</dbReference>
<dbReference type="Gene3D" id="1.25.10.10">
    <property type="entry name" value="Leucine-rich Repeat Variant"/>
    <property type="match status" value="1"/>
</dbReference>
<keyword evidence="3" id="KW-1185">Reference proteome</keyword>
<gene>
    <name evidence="4" type="primary">LOC101234934</name>
</gene>
<evidence type="ECO:0000259" key="2">
    <source>
        <dbReference type="Pfam" id="PF22964"/>
    </source>
</evidence>
<proteinExistence type="predicted"/>
<dbReference type="InterPro" id="IPR051341">
    <property type="entry name" value="Zyg-11_UBL_adapter"/>
</dbReference>
<evidence type="ECO:0000256" key="1">
    <source>
        <dbReference type="ARBA" id="ARBA00022786"/>
    </source>
</evidence>